<feature type="compositionally biased region" description="Basic and acidic residues" evidence="8">
    <location>
        <begin position="146"/>
        <end position="164"/>
    </location>
</feature>
<evidence type="ECO:0000256" key="3">
    <source>
        <dbReference type="ARBA" id="ARBA00022763"/>
    </source>
</evidence>
<dbReference type="InterPro" id="IPR014854">
    <property type="entry name" value="Nse4_C"/>
</dbReference>
<evidence type="ECO:0000313" key="11">
    <source>
        <dbReference type="EMBL" id="KAL3865182.1"/>
    </source>
</evidence>
<organism evidence="11 12">
    <name type="scientific">Sinanodonta woodiana</name>
    <name type="common">Chinese pond mussel</name>
    <name type="synonym">Anodonta woodiana</name>
    <dbReference type="NCBI Taxonomy" id="1069815"/>
    <lineage>
        <taxon>Eukaryota</taxon>
        <taxon>Metazoa</taxon>
        <taxon>Spiralia</taxon>
        <taxon>Lophotrochozoa</taxon>
        <taxon>Mollusca</taxon>
        <taxon>Bivalvia</taxon>
        <taxon>Autobranchia</taxon>
        <taxon>Heteroconchia</taxon>
        <taxon>Palaeoheterodonta</taxon>
        <taxon>Unionida</taxon>
        <taxon>Unionoidea</taxon>
        <taxon>Unionidae</taxon>
        <taxon>Unioninae</taxon>
        <taxon>Sinanodonta</taxon>
    </lineage>
</organism>
<dbReference type="InterPro" id="IPR029225">
    <property type="entry name" value="Nse4_Nse3-bd"/>
</dbReference>
<dbReference type="Pfam" id="PF08743">
    <property type="entry name" value="Nse4_C"/>
    <property type="match status" value="1"/>
</dbReference>
<comment type="similarity">
    <text evidence="2 7">Belongs to the NSE4 family.</text>
</comment>
<gene>
    <name evidence="11" type="ORF">ACJMK2_006799</name>
</gene>
<evidence type="ECO:0000256" key="8">
    <source>
        <dbReference type="SAM" id="MobiDB-lite"/>
    </source>
</evidence>
<dbReference type="GO" id="GO:0005634">
    <property type="term" value="C:nucleus"/>
    <property type="evidence" value="ECO:0007669"/>
    <property type="project" value="UniProtKB-SubCell"/>
</dbReference>
<evidence type="ECO:0000256" key="1">
    <source>
        <dbReference type="ARBA" id="ARBA00004123"/>
    </source>
</evidence>
<evidence type="ECO:0000256" key="7">
    <source>
        <dbReference type="RuleBase" id="RU365071"/>
    </source>
</evidence>
<dbReference type="GO" id="GO:0006310">
    <property type="term" value="P:DNA recombination"/>
    <property type="evidence" value="ECO:0007669"/>
    <property type="project" value="UniProtKB-UniRule"/>
</dbReference>
<proteinExistence type="inferred from homology"/>
<evidence type="ECO:0000256" key="2">
    <source>
        <dbReference type="ARBA" id="ARBA00008997"/>
    </source>
</evidence>
<comment type="subunit">
    <text evidence="7">Component of the SMC5-SMC6 complex.</text>
</comment>
<comment type="caution">
    <text evidence="11">The sequence shown here is derived from an EMBL/GenBank/DDBJ whole genome shotgun (WGS) entry which is preliminary data.</text>
</comment>
<dbReference type="PANTHER" id="PTHR16140">
    <property type="entry name" value="NON-STRUCTURAL MAINTENANCE OF CHROMOSOMES ELEMENT 4"/>
    <property type="match status" value="1"/>
</dbReference>
<feature type="domain" description="Non-structural maintenance of chromosome element 4 C-terminal" evidence="9">
    <location>
        <begin position="208"/>
        <end position="294"/>
    </location>
</feature>
<dbReference type="Proteomes" id="UP001634394">
    <property type="component" value="Unassembled WGS sequence"/>
</dbReference>
<name>A0ABD3VUA6_SINWO</name>
<sequence length="314" mass="36341">MEPDKQTPEERRRIREYYRNLIENIQNNQEDLINPESDALNERLQEAEELFKPVKTTREAVLDSQAMNLIANLGRKKAQALHTEFVKFQPVEFAEKLITSLGDPITSSQGTRISSAGWQKLGVSVQPFFSRSPAFHFMCGSFERGARPQKEPRQIKRKEKDNTVGKETVPRQLQSFGEEEKNEATTEEVDRVHRILLEQYAEYEERPLCYFEFVINPHSFGQTIENIFHVSFLVRDGHVSIYLDDDGLPVIEPVMEQEEGRSKENLKRKQTGVSLTPQEWAEIVKVFNIEEPTIPTRTSIYATEDPSKKRDKKA</sequence>
<evidence type="ECO:0000256" key="4">
    <source>
        <dbReference type="ARBA" id="ARBA00023172"/>
    </source>
</evidence>
<evidence type="ECO:0000259" key="9">
    <source>
        <dbReference type="Pfam" id="PF08743"/>
    </source>
</evidence>
<comment type="function">
    <text evidence="7">Component of the SMC5-SMC6 complex, that promotes sister chromatid alignment after DNA damage and facilitates double-stranded DNA breaks (DSBs) repair via homologous recombination between sister chromatids.</text>
</comment>
<dbReference type="Pfam" id="PF15412">
    <property type="entry name" value="Nse4-Nse3_bdg"/>
    <property type="match status" value="1"/>
</dbReference>
<evidence type="ECO:0000313" key="12">
    <source>
        <dbReference type="Proteomes" id="UP001634394"/>
    </source>
</evidence>
<accession>A0ABD3VUA6</accession>
<dbReference type="GO" id="GO:0006281">
    <property type="term" value="P:DNA repair"/>
    <property type="evidence" value="ECO:0007669"/>
    <property type="project" value="UniProtKB-UniRule"/>
</dbReference>
<feature type="region of interest" description="Disordered" evidence="8">
    <location>
        <begin position="146"/>
        <end position="185"/>
    </location>
</feature>
<keyword evidence="5 7" id="KW-0234">DNA repair</keyword>
<reference evidence="11 12" key="1">
    <citation type="submission" date="2024-11" db="EMBL/GenBank/DDBJ databases">
        <title>Chromosome-level genome assembly of the freshwater bivalve Anodonta woodiana.</title>
        <authorList>
            <person name="Chen X."/>
        </authorList>
    </citation>
    <scope>NUCLEOTIDE SEQUENCE [LARGE SCALE GENOMIC DNA]</scope>
    <source>
        <strain evidence="11">MN2024</strain>
        <tissue evidence="11">Gills</tissue>
    </source>
</reference>
<dbReference type="GO" id="GO:0030915">
    <property type="term" value="C:Smc5-Smc6 complex"/>
    <property type="evidence" value="ECO:0007669"/>
    <property type="project" value="UniProtKB-UniRule"/>
</dbReference>
<evidence type="ECO:0000259" key="10">
    <source>
        <dbReference type="Pfam" id="PF15412"/>
    </source>
</evidence>
<evidence type="ECO:0000256" key="5">
    <source>
        <dbReference type="ARBA" id="ARBA00023204"/>
    </source>
</evidence>
<dbReference type="InterPro" id="IPR027786">
    <property type="entry name" value="Nse4/EID"/>
</dbReference>
<dbReference type="AlphaFoldDB" id="A0ABD3VUA6"/>
<evidence type="ECO:0000256" key="6">
    <source>
        <dbReference type="ARBA" id="ARBA00023242"/>
    </source>
</evidence>
<dbReference type="EMBL" id="JBJQND010000010">
    <property type="protein sequence ID" value="KAL3865182.1"/>
    <property type="molecule type" value="Genomic_DNA"/>
</dbReference>
<keyword evidence="3 7" id="KW-0227">DNA damage</keyword>
<protein>
    <recommendedName>
        <fullName evidence="7">Non-structural maintenance of chromosomes element 4</fullName>
    </recommendedName>
</protein>
<keyword evidence="12" id="KW-1185">Reference proteome</keyword>
<feature type="domain" description="Nse4/EID protein Nse3/MAGE-binding" evidence="10">
    <location>
        <begin position="63"/>
        <end position="102"/>
    </location>
</feature>
<keyword evidence="4 7" id="KW-0233">DNA recombination</keyword>
<comment type="subcellular location">
    <subcellularLocation>
        <location evidence="1 7">Nucleus</location>
    </subcellularLocation>
</comment>
<dbReference type="PANTHER" id="PTHR16140:SF0">
    <property type="entry name" value="NON-STRUCTURAL MAINTENANCE OF CHROMOSOMES ELEMENT 4"/>
    <property type="match status" value="1"/>
</dbReference>
<keyword evidence="6 7" id="KW-0539">Nucleus</keyword>